<dbReference type="Proteomes" id="UP001229409">
    <property type="component" value="Unassembled WGS sequence"/>
</dbReference>
<evidence type="ECO:0000256" key="1">
    <source>
        <dbReference type="ARBA" id="ARBA00007592"/>
    </source>
</evidence>
<dbReference type="PRINTS" id="PR00146">
    <property type="entry name" value="DHPICSNTHASE"/>
</dbReference>
<name>A0AAP4EB63_PAEPO</name>
<evidence type="ECO:0000313" key="6">
    <source>
        <dbReference type="EMBL" id="MDH2331476.1"/>
    </source>
</evidence>
<sequence>MFCGLSAFPLTPVNETGINEKAFVTLIQRLVAAGVDSIGALGSTGNYAYLNREERLRVLRLAVHSSEGIPVMTSISAIRTSEVLRLAEDAQRAGASAVLLAPVSYQALTNEEVYSLYEQVTSSLSIPLCVYDNPGTTHFHFSDELHGRIAELPNVRSIKIPGVPSDPEAAKARIRKLRTAIPPHVTIGISGDSSAVTGLDAGCEVWYSVLGGLFPRACQKMTRLAQSGFAEEAKQLSALLEPLWSLFRQYGSLRVISAAAEISGLISSPSLPLPLQPLNQSAREHLKFILKDLQSTETFCSPFG</sequence>
<evidence type="ECO:0000256" key="3">
    <source>
        <dbReference type="PIRNR" id="PIRNR001365"/>
    </source>
</evidence>
<dbReference type="CDD" id="cd00408">
    <property type="entry name" value="DHDPS-like"/>
    <property type="match status" value="1"/>
</dbReference>
<dbReference type="PANTHER" id="PTHR12128">
    <property type="entry name" value="DIHYDRODIPICOLINATE SYNTHASE"/>
    <property type="match status" value="1"/>
</dbReference>
<dbReference type="EC" id="4.1.3.3" evidence="6"/>
<feature type="binding site" evidence="5">
    <location>
        <position position="44"/>
    </location>
    <ligand>
        <name>pyruvate</name>
        <dbReference type="ChEBI" id="CHEBI:15361"/>
    </ligand>
</feature>
<dbReference type="GO" id="GO:0008747">
    <property type="term" value="F:N-acetylneuraminate lyase activity"/>
    <property type="evidence" value="ECO:0007669"/>
    <property type="project" value="UniProtKB-EC"/>
</dbReference>
<dbReference type="GO" id="GO:0005829">
    <property type="term" value="C:cytosol"/>
    <property type="evidence" value="ECO:0007669"/>
    <property type="project" value="TreeGrafter"/>
</dbReference>
<keyword evidence="2 3" id="KW-0456">Lyase</keyword>
<dbReference type="SUPFAM" id="SSF51569">
    <property type="entry name" value="Aldolase"/>
    <property type="match status" value="1"/>
</dbReference>
<evidence type="ECO:0000256" key="5">
    <source>
        <dbReference type="PIRSR" id="PIRSR001365-2"/>
    </source>
</evidence>
<dbReference type="AlphaFoldDB" id="A0AAP4EB63"/>
<dbReference type="EC" id="4.3.3.7" evidence="6"/>
<protein>
    <submittedName>
        <fullName evidence="6">Dihydrodipicolinate synthase family protein</fullName>
        <ecNumber evidence="6">4.1.3.3</ecNumber>
        <ecNumber evidence="6">4.2.1.41</ecNumber>
        <ecNumber evidence="6">4.3.3.7</ecNumber>
    </submittedName>
</protein>
<evidence type="ECO:0000256" key="4">
    <source>
        <dbReference type="PIRSR" id="PIRSR001365-1"/>
    </source>
</evidence>
<organism evidence="6 7">
    <name type="scientific">Paenibacillus polymyxa</name>
    <name type="common">Bacillus polymyxa</name>
    <dbReference type="NCBI Taxonomy" id="1406"/>
    <lineage>
        <taxon>Bacteria</taxon>
        <taxon>Bacillati</taxon>
        <taxon>Bacillota</taxon>
        <taxon>Bacilli</taxon>
        <taxon>Bacillales</taxon>
        <taxon>Paenibacillaceae</taxon>
        <taxon>Paenibacillus</taxon>
    </lineage>
</organism>
<gene>
    <name evidence="6" type="ORF">QDS18_11370</name>
</gene>
<dbReference type="EC" id="4.2.1.41" evidence="6"/>
<dbReference type="SMART" id="SM01130">
    <property type="entry name" value="DHDPS"/>
    <property type="match status" value="1"/>
</dbReference>
<dbReference type="RefSeq" id="WP_279833697.1">
    <property type="nucleotide sequence ID" value="NZ_JARVWT010000004.1"/>
</dbReference>
<dbReference type="InterPro" id="IPR002220">
    <property type="entry name" value="DapA-like"/>
</dbReference>
<dbReference type="GO" id="GO:0047448">
    <property type="term" value="F:5-dehydro-4-deoxyglucarate dehydratase activity"/>
    <property type="evidence" value="ECO:0007669"/>
    <property type="project" value="UniProtKB-EC"/>
</dbReference>
<comment type="caution">
    <text evidence="6">The sequence shown here is derived from an EMBL/GenBank/DDBJ whole genome shotgun (WGS) entry which is preliminary data.</text>
</comment>
<accession>A0AAP4EB63</accession>
<dbReference type="PANTHER" id="PTHR12128:SF66">
    <property type="entry name" value="4-HYDROXY-2-OXOGLUTARATE ALDOLASE, MITOCHONDRIAL"/>
    <property type="match status" value="1"/>
</dbReference>
<feature type="active site" description="Proton donor/acceptor" evidence="4">
    <location>
        <position position="131"/>
    </location>
</feature>
<dbReference type="InterPro" id="IPR013785">
    <property type="entry name" value="Aldolase_TIM"/>
</dbReference>
<comment type="similarity">
    <text evidence="1 3">Belongs to the DapA family.</text>
</comment>
<evidence type="ECO:0000313" key="7">
    <source>
        <dbReference type="Proteomes" id="UP001229409"/>
    </source>
</evidence>
<dbReference type="Pfam" id="PF00701">
    <property type="entry name" value="DHDPS"/>
    <property type="match status" value="1"/>
</dbReference>
<dbReference type="GO" id="GO:0008840">
    <property type="term" value="F:4-hydroxy-tetrahydrodipicolinate synthase activity"/>
    <property type="evidence" value="ECO:0007669"/>
    <property type="project" value="UniProtKB-EC"/>
</dbReference>
<proteinExistence type="inferred from homology"/>
<dbReference type="Gene3D" id="3.20.20.70">
    <property type="entry name" value="Aldolase class I"/>
    <property type="match status" value="1"/>
</dbReference>
<reference evidence="6" key="1">
    <citation type="submission" date="2023-04" db="EMBL/GenBank/DDBJ databases">
        <title>Uncovering the Secrets of Slow-Growing Bacteria in Tropical Savanna Soil through Cultivation and Genomic Analysis.</title>
        <authorList>
            <person name="Goncalves O.S."/>
            <person name="Santana M.F."/>
        </authorList>
    </citation>
    <scope>NUCLEOTIDE SEQUENCE</scope>
    <source>
        <strain evidence="6">ANTI</strain>
    </source>
</reference>
<dbReference type="PIRSF" id="PIRSF001365">
    <property type="entry name" value="DHDPS"/>
    <property type="match status" value="1"/>
</dbReference>
<feature type="active site" description="Schiff-base intermediate with substrate" evidence="4">
    <location>
        <position position="159"/>
    </location>
</feature>
<evidence type="ECO:0000256" key="2">
    <source>
        <dbReference type="ARBA" id="ARBA00023239"/>
    </source>
</evidence>
<dbReference type="EMBL" id="JARVWT010000004">
    <property type="protein sequence ID" value="MDH2331476.1"/>
    <property type="molecule type" value="Genomic_DNA"/>
</dbReference>